<proteinExistence type="predicted"/>
<dbReference type="AlphaFoldDB" id="A0A654KIL4"/>
<evidence type="ECO:0000313" key="7">
    <source>
        <dbReference type="Proteomes" id="UP000007472"/>
    </source>
</evidence>
<evidence type="ECO:0000256" key="5">
    <source>
        <dbReference type="SAM" id="Phobius"/>
    </source>
</evidence>
<dbReference type="InterPro" id="IPR052719">
    <property type="entry name" value="CvpA-like"/>
</dbReference>
<evidence type="ECO:0000256" key="2">
    <source>
        <dbReference type="ARBA" id="ARBA00022692"/>
    </source>
</evidence>
<comment type="subcellular location">
    <subcellularLocation>
        <location evidence="1">Membrane</location>
        <topology evidence="1">Multi-pass membrane protein</topology>
    </subcellularLocation>
</comment>
<dbReference type="Proteomes" id="UP000007472">
    <property type="component" value="Chromosome"/>
</dbReference>
<gene>
    <name evidence="6" type="ordered locus">TEQUI_1393</name>
</gene>
<dbReference type="InterPro" id="IPR003825">
    <property type="entry name" value="Colicin-V_CvpA"/>
</dbReference>
<dbReference type="PANTHER" id="PTHR36926:SF1">
    <property type="entry name" value="COLICIN V PRODUCTION PROTEIN"/>
    <property type="match status" value="1"/>
</dbReference>
<feature type="transmembrane region" description="Helical" evidence="5">
    <location>
        <begin position="32"/>
        <end position="53"/>
    </location>
</feature>
<evidence type="ECO:0000313" key="6">
    <source>
        <dbReference type="EMBL" id="ADU92307.1"/>
    </source>
</evidence>
<accession>A0A654KIL4</accession>
<reference evidence="6 7" key="1">
    <citation type="journal article" date="2011" name="J. Bacteriol.">
        <title>Genome sequence of Taylorella equigenitalis MCE9, the causative agent of contagious equine metritis.</title>
        <authorList>
            <person name="Hebert L."/>
            <person name="Moumen B."/>
            <person name="Duquesne F."/>
            <person name="Breuil M.F."/>
            <person name="Laugier C."/>
            <person name="Batto J.M."/>
            <person name="Renault P."/>
            <person name="Petry S."/>
        </authorList>
    </citation>
    <scope>NUCLEOTIDE SEQUENCE [LARGE SCALE GENOMIC DNA]</scope>
    <source>
        <strain evidence="6 7">MCE9</strain>
    </source>
</reference>
<evidence type="ECO:0000256" key="1">
    <source>
        <dbReference type="ARBA" id="ARBA00004141"/>
    </source>
</evidence>
<dbReference type="PANTHER" id="PTHR36926">
    <property type="entry name" value="COLICIN V PRODUCTION PROTEIN"/>
    <property type="match status" value="1"/>
</dbReference>
<feature type="transmembrane region" description="Helical" evidence="5">
    <location>
        <begin position="101"/>
        <end position="123"/>
    </location>
</feature>
<protein>
    <submittedName>
        <fullName evidence="6">Colicin V production protein</fullName>
    </submittedName>
</protein>
<evidence type="ECO:0000256" key="4">
    <source>
        <dbReference type="ARBA" id="ARBA00023136"/>
    </source>
</evidence>
<dbReference type="GO" id="GO:0009403">
    <property type="term" value="P:toxin biosynthetic process"/>
    <property type="evidence" value="ECO:0007669"/>
    <property type="project" value="InterPro"/>
</dbReference>
<name>A0A654KIL4_TAYEM</name>
<evidence type="ECO:0000256" key="3">
    <source>
        <dbReference type="ARBA" id="ARBA00022989"/>
    </source>
</evidence>
<dbReference type="EMBL" id="CP002456">
    <property type="protein sequence ID" value="ADU92307.1"/>
    <property type="molecule type" value="Genomic_DNA"/>
</dbReference>
<sequence>MTEFDYIAIALVVLSAIFGYFRGFVREVFSLLTYLIAAYGTLTFAPTLLPYAYDIFNNYYASYVATYVFLFIILLIIIGFINRFISSMISYTGLGGADSFVGLLFGVIRGIAIVILLVIVAGYTDLPKEPWWVNSKFSSKAVNAVIELKKMLPEKYAKSLPYGDSLTAS</sequence>
<dbReference type="GO" id="GO:0016020">
    <property type="term" value="C:membrane"/>
    <property type="evidence" value="ECO:0007669"/>
    <property type="project" value="UniProtKB-SubCell"/>
</dbReference>
<keyword evidence="3 5" id="KW-1133">Transmembrane helix</keyword>
<organism evidence="6 7">
    <name type="scientific">Taylorella equigenitalis (strain MCE9)</name>
    <dbReference type="NCBI Taxonomy" id="937774"/>
    <lineage>
        <taxon>Bacteria</taxon>
        <taxon>Pseudomonadati</taxon>
        <taxon>Pseudomonadota</taxon>
        <taxon>Betaproteobacteria</taxon>
        <taxon>Burkholderiales</taxon>
        <taxon>Alcaligenaceae</taxon>
        <taxon>Taylorella</taxon>
    </lineage>
</organism>
<feature type="transmembrane region" description="Helical" evidence="5">
    <location>
        <begin position="6"/>
        <end position="25"/>
    </location>
</feature>
<feature type="transmembrane region" description="Helical" evidence="5">
    <location>
        <begin position="59"/>
        <end position="81"/>
    </location>
</feature>
<dbReference type="Pfam" id="PF02674">
    <property type="entry name" value="Colicin_V"/>
    <property type="match status" value="1"/>
</dbReference>
<keyword evidence="4 5" id="KW-0472">Membrane</keyword>
<dbReference type="KEGG" id="teq:TEQUI_1393"/>
<keyword evidence="2 5" id="KW-0812">Transmembrane</keyword>